<dbReference type="Pfam" id="PF03734">
    <property type="entry name" value="YkuD"/>
    <property type="match status" value="1"/>
</dbReference>
<evidence type="ECO:0000256" key="1">
    <source>
        <dbReference type="ARBA" id="ARBA00004752"/>
    </source>
</evidence>
<dbReference type="InParanoid" id="B4CZT3"/>
<evidence type="ECO:0000259" key="8">
    <source>
        <dbReference type="PROSITE" id="PS52029"/>
    </source>
</evidence>
<keyword evidence="5 7" id="KW-0573">Peptidoglycan synthesis</keyword>
<dbReference type="UniPathway" id="UPA00219"/>
<dbReference type="CDD" id="cd16913">
    <property type="entry name" value="YkuD_like"/>
    <property type="match status" value="1"/>
</dbReference>
<feature type="domain" description="L,D-TPase catalytic" evidence="8">
    <location>
        <begin position="68"/>
        <end position="205"/>
    </location>
</feature>
<dbReference type="PANTHER" id="PTHR30582:SF2">
    <property type="entry name" value="L,D-TRANSPEPTIDASE YCIB-RELATED"/>
    <property type="match status" value="1"/>
</dbReference>
<dbReference type="EMBL" id="ABVL01000005">
    <property type="protein sequence ID" value="EDY20247.1"/>
    <property type="molecule type" value="Genomic_DNA"/>
</dbReference>
<dbReference type="AlphaFoldDB" id="B4CZT3"/>
<dbReference type="InterPro" id="IPR050979">
    <property type="entry name" value="LD-transpeptidase"/>
</dbReference>
<dbReference type="eggNOG" id="COG1376">
    <property type="taxonomic scope" value="Bacteria"/>
</dbReference>
<keyword evidence="4 7" id="KW-0133">Cell shape</keyword>
<dbReference type="GO" id="GO:0008360">
    <property type="term" value="P:regulation of cell shape"/>
    <property type="evidence" value="ECO:0007669"/>
    <property type="project" value="UniProtKB-UniRule"/>
</dbReference>
<dbReference type="Gene3D" id="2.40.440.10">
    <property type="entry name" value="L,D-transpeptidase catalytic domain-like"/>
    <property type="match status" value="1"/>
</dbReference>
<dbReference type="GO" id="GO:0018104">
    <property type="term" value="P:peptidoglycan-protein cross-linking"/>
    <property type="evidence" value="ECO:0007669"/>
    <property type="project" value="TreeGrafter"/>
</dbReference>
<gene>
    <name evidence="9" type="ORF">CfE428DRAFT_2171</name>
</gene>
<dbReference type="GO" id="GO:0071972">
    <property type="term" value="F:peptidoglycan L,D-transpeptidase activity"/>
    <property type="evidence" value="ECO:0007669"/>
    <property type="project" value="TreeGrafter"/>
</dbReference>
<dbReference type="InterPro" id="IPR005490">
    <property type="entry name" value="LD_TPept_cat_dom"/>
</dbReference>
<feature type="active site" description="Proton donor/acceptor" evidence="7">
    <location>
        <position position="168"/>
    </location>
</feature>
<evidence type="ECO:0000256" key="7">
    <source>
        <dbReference type="PROSITE-ProRule" id="PRU01373"/>
    </source>
</evidence>
<comment type="pathway">
    <text evidence="1 7">Cell wall biogenesis; peptidoglycan biosynthesis.</text>
</comment>
<protein>
    <submittedName>
        <fullName evidence="9">ErfK/YbiS/YcfS/YnhG family protein</fullName>
    </submittedName>
</protein>
<dbReference type="SUPFAM" id="SSF141523">
    <property type="entry name" value="L,D-transpeptidase catalytic domain-like"/>
    <property type="match status" value="1"/>
</dbReference>
<dbReference type="RefSeq" id="WP_006979496.1">
    <property type="nucleotide sequence ID" value="NZ_ABVL01000005.1"/>
</dbReference>
<feature type="active site" description="Nucleophile" evidence="7">
    <location>
        <position position="181"/>
    </location>
</feature>
<keyword evidence="3" id="KW-0808">Transferase</keyword>
<dbReference type="STRING" id="497964.CfE428DRAFT_2171"/>
<organism evidence="9 10">
    <name type="scientific">Chthoniobacter flavus Ellin428</name>
    <dbReference type="NCBI Taxonomy" id="497964"/>
    <lineage>
        <taxon>Bacteria</taxon>
        <taxon>Pseudomonadati</taxon>
        <taxon>Verrucomicrobiota</taxon>
        <taxon>Spartobacteria</taxon>
        <taxon>Chthoniobacterales</taxon>
        <taxon>Chthoniobacteraceae</taxon>
        <taxon>Chthoniobacter</taxon>
    </lineage>
</organism>
<name>B4CZT3_9BACT</name>
<evidence type="ECO:0000313" key="9">
    <source>
        <dbReference type="EMBL" id="EDY20247.1"/>
    </source>
</evidence>
<evidence type="ECO:0000256" key="2">
    <source>
        <dbReference type="ARBA" id="ARBA00005992"/>
    </source>
</evidence>
<proteinExistence type="inferred from homology"/>
<evidence type="ECO:0000256" key="6">
    <source>
        <dbReference type="ARBA" id="ARBA00023316"/>
    </source>
</evidence>
<evidence type="ECO:0000256" key="3">
    <source>
        <dbReference type="ARBA" id="ARBA00022679"/>
    </source>
</evidence>
<evidence type="ECO:0000313" key="10">
    <source>
        <dbReference type="Proteomes" id="UP000005824"/>
    </source>
</evidence>
<keyword evidence="6 7" id="KW-0961">Cell wall biogenesis/degradation</keyword>
<dbReference type="GO" id="GO:0005576">
    <property type="term" value="C:extracellular region"/>
    <property type="evidence" value="ECO:0007669"/>
    <property type="project" value="TreeGrafter"/>
</dbReference>
<reference evidence="9 10" key="1">
    <citation type="journal article" date="2011" name="J. Bacteriol.">
        <title>Genome sequence of Chthoniobacter flavus Ellin428, an aerobic heterotrophic soil bacterium.</title>
        <authorList>
            <person name="Kant R."/>
            <person name="van Passel M.W."/>
            <person name="Palva A."/>
            <person name="Lucas S."/>
            <person name="Lapidus A."/>
            <person name="Glavina Del Rio T."/>
            <person name="Dalin E."/>
            <person name="Tice H."/>
            <person name="Bruce D."/>
            <person name="Goodwin L."/>
            <person name="Pitluck S."/>
            <person name="Larimer F.W."/>
            <person name="Land M.L."/>
            <person name="Hauser L."/>
            <person name="Sangwan P."/>
            <person name="de Vos W.M."/>
            <person name="Janssen P.H."/>
            <person name="Smidt H."/>
        </authorList>
    </citation>
    <scope>NUCLEOTIDE SEQUENCE [LARGE SCALE GENOMIC DNA]</scope>
    <source>
        <strain evidence="9 10">Ellin428</strain>
    </source>
</reference>
<dbReference type="GO" id="GO:0016740">
    <property type="term" value="F:transferase activity"/>
    <property type="evidence" value="ECO:0007669"/>
    <property type="project" value="UniProtKB-KW"/>
</dbReference>
<dbReference type="GO" id="GO:0071555">
    <property type="term" value="P:cell wall organization"/>
    <property type="evidence" value="ECO:0007669"/>
    <property type="project" value="UniProtKB-UniRule"/>
</dbReference>
<comment type="caution">
    <text evidence="9">The sequence shown here is derived from an EMBL/GenBank/DDBJ whole genome shotgun (WGS) entry which is preliminary data.</text>
</comment>
<comment type="similarity">
    <text evidence="2">Belongs to the YkuD family.</text>
</comment>
<dbReference type="Proteomes" id="UP000005824">
    <property type="component" value="Unassembled WGS sequence"/>
</dbReference>
<dbReference type="InterPro" id="IPR038063">
    <property type="entry name" value="Transpep_catalytic_dom"/>
</dbReference>
<dbReference type="PROSITE" id="PS52029">
    <property type="entry name" value="LD_TPASE"/>
    <property type="match status" value="1"/>
</dbReference>
<evidence type="ECO:0000256" key="4">
    <source>
        <dbReference type="ARBA" id="ARBA00022960"/>
    </source>
</evidence>
<evidence type="ECO:0000256" key="5">
    <source>
        <dbReference type="ARBA" id="ARBA00022984"/>
    </source>
</evidence>
<accession>B4CZT3</accession>
<dbReference type="PANTHER" id="PTHR30582">
    <property type="entry name" value="L,D-TRANSPEPTIDASE"/>
    <property type="match status" value="1"/>
</dbReference>
<sequence precursor="true">MRPAGYTQTLLAILFCTFGVFGHHASAQLFGTRTPAPAMKRPGDLIHRGQAPAKIDKGLESTINPDNSHVIVSLSKQRVYLMVGEQVYIDTPCSTGKRGHETPRGDFHVREKDPDHRSSIYGDFVDRGGRVVRSGVSTQIDSAPSGTHYVGASMKWFCRLTDTGVGMHVGILPGYAASHGCVRLPSDIAPLIYQKVKVGTPAVIEE</sequence>
<keyword evidence="10" id="KW-1185">Reference proteome</keyword>